<sequence length="34" mass="3933">MRSQLYIDGRWVQPVNGGSTEVITKYVTHDPQAW</sequence>
<keyword evidence="2" id="KW-1185">Reference proteome</keyword>
<evidence type="ECO:0000313" key="1">
    <source>
        <dbReference type="EMBL" id="MET3597904.1"/>
    </source>
</evidence>
<gene>
    <name evidence="1" type="ORF">ABID26_007331</name>
</gene>
<organism evidence="1 2">
    <name type="scientific">Mesorhizobium shonense</name>
    <dbReference type="NCBI Taxonomy" id="1209948"/>
    <lineage>
        <taxon>Bacteria</taxon>
        <taxon>Pseudomonadati</taxon>
        <taxon>Pseudomonadota</taxon>
        <taxon>Alphaproteobacteria</taxon>
        <taxon>Hyphomicrobiales</taxon>
        <taxon>Phyllobacteriaceae</taxon>
        <taxon>Mesorhizobium</taxon>
    </lineage>
</organism>
<dbReference type="Proteomes" id="UP001549036">
    <property type="component" value="Unassembled WGS sequence"/>
</dbReference>
<evidence type="ECO:0008006" key="3">
    <source>
        <dbReference type="Google" id="ProtNLM"/>
    </source>
</evidence>
<proteinExistence type="predicted"/>
<comment type="caution">
    <text evidence="1">The sequence shown here is derived from an EMBL/GenBank/DDBJ whole genome shotgun (WGS) entry which is preliminary data.</text>
</comment>
<name>A0ABV2I4T0_9HYPH</name>
<protein>
    <recommendedName>
        <fullName evidence="3">Aldehyde dehydrogenase</fullName>
    </recommendedName>
</protein>
<accession>A0ABV2I4T0</accession>
<evidence type="ECO:0000313" key="2">
    <source>
        <dbReference type="Proteomes" id="UP001549036"/>
    </source>
</evidence>
<reference evidence="1 2" key="1">
    <citation type="submission" date="2024-06" db="EMBL/GenBank/DDBJ databases">
        <title>Genomic Encyclopedia of Type Strains, Phase IV (KMG-IV): sequencing the most valuable type-strain genomes for metagenomic binning, comparative biology and taxonomic classification.</title>
        <authorList>
            <person name="Goeker M."/>
        </authorList>
    </citation>
    <scope>NUCLEOTIDE SEQUENCE [LARGE SCALE GENOMIC DNA]</scope>
    <source>
        <strain evidence="1 2">DSM 29846</strain>
    </source>
</reference>
<dbReference type="EMBL" id="JBEPLM010000033">
    <property type="protein sequence ID" value="MET3597904.1"/>
    <property type="molecule type" value="Genomic_DNA"/>
</dbReference>